<dbReference type="InterPro" id="IPR051531">
    <property type="entry name" value="N-acetyltransferase"/>
</dbReference>
<dbReference type="InterPro" id="IPR016181">
    <property type="entry name" value="Acyl_CoA_acyltransferase"/>
</dbReference>
<proteinExistence type="predicted"/>
<evidence type="ECO:0000313" key="2">
    <source>
        <dbReference type="EMBL" id="GAA1646763.1"/>
    </source>
</evidence>
<dbReference type="EMBL" id="BAAANE010000007">
    <property type="protein sequence ID" value="GAA1646763.1"/>
    <property type="molecule type" value="Genomic_DNA"/>
</dbReference>
<evidence type="ECO:0000259" key="1">
    <source>
        <dbReference type="Pfam" id="PF13302"/>
    </source>
</evidence>
<dbReference type="Proteomes" id="UP001501319">
    <property type="component" value="Unassembled WGS sequence"/>
</dbReference>
<dbReference type="Gene3D" id="3.40.630.30">
    <property type="match status" value="1"/>
</dbReference>
<sequence length="130" mass="14075">MSISKPVTVTAEGLLLREWRAADVPVMVTLFDTAEMERWTPLAHPFDAEAATAYVQRAHKSRADGVFQFAITEDGDEPLGEVLIVPTDIAGTCELAYAVGAQYRGKQLAARAVRALLPFARTGDSARLVS</sequence>
<dbReference type="RefSeq" id="WP_344113548.1">
    <property type="nucleotide sequence ID" value="NZ_BAAANE010000007.1"/>
</dbReference>
<accession>A0ABN2FH53</accession>
<dbReference type="SUPFAM" id="SSF55729">
    <property type="entry name" value="Acyl-CoA N-acyltransferases (Nat)"/>
    <property type="match status" value="1"/>
</dbReference>
<evidence type="ECO:0000313" key="3">
    <source>
        <dbReference type="Proteomes" id="UP001501319"/>
    </source>
</evidence>
<protein>
    <recommendedName>
        <fullName evidence="1">N-acetyltransferase domain-containing protein</fullName>
    </recommendedName>
</protein>
<comment type="caution">
    <text evidence="2">The sequence shown here is derived from an EMBL/GenBank/DDBJ whole genome shotgun (WGS) entry which is preliminary data.</text>
</comment>
<dbReference type="InterPro" id="IPR000182">
    <property type="entry name" value="GNAT_dom"/>
</dbReference>
<dbReference type="PANTHER" id="PTHR43792">
    <property type="entry name" value="GNAT FAMILY, PUTATIVE (AFU_ORTHOLOGUE AFUA_3G00765)-RELATED-RELATED"/>
    <property type="match status" value="1"/>
</dbReference>
<gene>
    <name evidence="2" type="ORF">GCM10009744_42410</name>
</gene>
<dbReference type="PANTHER" id="PTHR43792:SF16">
    <property type="entry name" value="N-ACETYLTRANSFERASE DOMAIN-CONTAINING PROTEIN"/>
    <property type="match status" value="1"/>
</dbReference>
<feature type="domain" description="N-acetyltransferase" evidence="1">
    <location>
        <begin position="14"/>
        <end position="122"/>
    </location>
</feature>
<reference evidence="2 3" key="1">
    <citation type="journal article" date="2019" name="Int. J. Syst. Evol. Microbiol.">
        <title>The Global Catalogue of Microorganisms (GCM) 10K type strain sequencing project: providing services to taxonomists for standard genome sequencing and annotation.</title>
        <authorList>
            <consortium name="The Broad Institute Genomics Platform"/>
            <consortium name="The Broad Institute Genome Sequencing Center for Infectious Disease"/>
            <person name="Wu L."/>
            <person name="Ma J."/>
        </authorList>
    </citation>
    <scope>NUCLEOTIDE SEQUENCE [LARGE SCALE GENOMIC DNA]</scope>
    <source>
        <strain evidence="2 3">JCM 14306</strain>
    </source>
</reference>
<organism evidence="2 3">
    <name type="scientific">Kribbella alba</name>
    <dbReference type="NCBI Taxonomy" id="190197"/>
    <lineage>
        <taxon>Bacteria</taxon>
        <taxon>Bacillati</taxon>
        <taxon>Actinomycetota</taxon>
        <taxon>Actinomycetes</taxon>
        <taxon>Propionibacteriales</taxon>
        <taxon>Kribbellaceae</taxon>
        <taxon>Kribbella</taxon>
    </lineage>
</organism>
<name>A0ABN2FH53_9ACTN</name>
<keyword evidence="3" id="KW-1185">Reference proteome</keyword>
<dbReference type="Pfam" id="PF13302">
    <property type="entry name" value="Acetyltransf_3"/>
    <property type="match status" value="1"/>
</dbReference>